<keyword evidence="3" id="KW-1185">Reference proteome</keyword>
<evidence type="ECO:0000313" key="3">
    <source>
        <dbReference type="Proteomes" id="UP001152795"/>
    </source>
</evidence>
<feature type="region of interest" description="Disordered" evidence="1">
    <location>
        <begin position="752"/>
        <end position="775"/>
    </location>
</feature>
<evidence type="ECO:0000313" key="2">
    <source>
        <dbReference type="EMBL" id="CAB4039467.1"/>
    </source>
</evidence>
<proteinExistence type="predicted"/>
<feature type="region of interest" description="Disordered" evidence="1">
    <location>
        <begin position="833"/>
        <end position="866"/>
    </location>
</feature>
<dbReference type="Proteomes" id="UP001152795">
    <property type="component" value="Unassembled WGS sequence"/>
</dbReference>
<sequence length="959" mass="106974">MSEDNVVRRNPKNNRRKNTDGYRTDSGCFEDVDLQMANQHSPTSTSSESVVVDNNTVVTTDHSSEECRLVTEHADASPTSPSLADECADDKDFHAILKRLSDITTNPGDLYRLCFNSRLSFCGHMSGNENEESFRRTGEIDQNGTTLVEQANGCTNCEISNESPLEEGEKCAKRSSHGQQCVELVSVLSSFMVKAKENPSMLNHSTLGNSLVAQLSSLLSTLEEAKENASQSNEGQLITAGQQISPDTFQPSKPTQLTTPERTAQSASNVAEHKTSLPAQDSNTSTDKVDLTLKNSNDRHDQEPSHSTQRKNEDPFPQINMTDLIAREELGNYSGQPSSPSLYEELESALPSSGFSARHHSIHSDSKVSDAIFEDLLDTHNEPPSPLPNAEKLETPLPTSSLRTSFATNRVHPELHEAFPTSRHPLKNQDGKPSLLNQGEEFQTSSPTIDNTNTTLQHQDERPSLANHPEDNDAIPELNIIDGRSSTSSGTDADDVVTNGRRAVKPYSWDYGDIWEKELERAKSSESFNNGGKGGYLPSRKNPATDMMPSFEEIRDELFQNAGFVNDNGGRYDVSKRRSRSADARSNLQDDSVWADYHNTQSDVHSPFVRTIYQNETRPSTGLRRSWSSHHIGGNSVMVNVDWTHGREMRVITGSADRGFDDVRAQIIKEAVVKTSTFRGPKPWSILKRRPSGLRRRWARNESFRSTNSDNSRVRMEHDSESSDSPYVSATSSDCLTMATDDSSSVTSSQCYAASSLPSSPSVSNRNSACFSDTSTSDASDIRRVVYQRPFSESALPERYARGYDIPSTRGMTLDQRFRYFEKHNRVLPNQEFQNTSLKGPRSPLVRADDFRNDDSKNIRGQPSTLPRKWQNDHLVSPLLVRSDSDLNSLTKVQFVGDSYSRSRISKNVRYTRNRSQSPSPVGPRSAHTRVVSCEIVQSDNRKRDVYTKVCSMFTKYFI</sequence>
<feature type="compositionally biased region" description="Basic and acidic residues" evidence="1">
    <location>
        <begin position="458"/>
        <end position="471"/>
    </location>
</feature>
<feature type="compositionally biased region" description="Low complexity" evidence="1">
    <location>
        <begin position="755"/>
        <end position="768"/>
    </location>
</feature>
<feature type="compositionally biased region" description="Basic and acidic residues" evidence="1">
    <location>
        <begin position="712"/>
        <end position="721"/>
    </location>
</feature>
<feature type="compositionally biased region" description="Basic and acidic residues" evidence="1">
    <location>
        <begin position="287"/>
        <end position="314"/>
    </location>
</feature>
<feature type="region of interest" description="Disordered" evidence="1">
    <location>
        <begin position="417"/>
        <end position="496"/>
    </location>
</feature>
<reference evidence="2" key="1">
    <citation type="submission" date="2020-04" db="EMBL/GenBank/DDBJ databases">
        <authorList>
            <person name="Alioto T."/>
            <person name="Alioto T."/>
            <person name="Gomez Garrido J."/>
        </authorList>
    </citation>
    <scope>NUCLEOTIDE SEQUENCE</scope>
    <source>
        <strain evidence="2">A484AB</strain>
    </source>
</reference>
<feature type="compositionally biased region" description="Basic and acidic residues" evidence="1">
    <location>
        <begin position="847"/>
        <end position="858"/>
    </location>
</feature>
<accession>A0A7D9K2X2</accession>
<dbReference type="EMBL" id="CACRXK020025423">
    <property type="protein sequence ID" value="CAB4039467.1"/>
    <property type="molecule type" value="Genomic_DNA"/>
</dbReference>
<comment type="caution">
    <text evidence="2">The sequence shown here is derived from an EMBL/GenBank/DDBJ whole genome shotgun (WGS) entry which is preliminary data.</text>
</comment>
<evidence type="ECO:0000256" key="1">
    <source>
        <dbReference type="SAM" id="MobiDB-lite"/>
    </source>
</evidence>
<dbReference type="OrthoDB" id="6012788at2759"/>
<feature type="compositionally biased region" description="Polar residues" evidence="1">
    <location>
        <begin position="435"/>
        <end position="457"/>
    </location>
</feature>
<name>A0A7D9K2X2_PARCT</name>
<gene>
    <name evidence="2" type="ORF">PACLA_8A088264</name>
</gene>
<feature type="region of interest" description="Disordered" evidence="1">
    <location>
        <begin position="378"/>
        <end position="397"/>
    </location>
</feature>
<organism evidence="2 3">
    <name type="scientific">Paramuricea clavata</name>
    <name type="common">Red gorgonian</name>
    <name type="synonym">Violescent sea-whip</name>
    <dbReference type="NCBI Taxonomy" id="317549"/>
    <lineage>
        <taxon>Eukaryota</taxon>
        <taxon>Metazoa</taxon>
        <taxon>Cnidaria</taxon>
        <taxon>Anthozoa</taxon>
        <taxon>Octocorallia</taxon>
        <taxon>Malacalcyonacea</taxon>
        <taxon>Plexauridae</taxon>
        <taxon>Paramuricea</taxon>
    </lineage>
</organism>
<feature type="region of interest" description="Disordered" evidence="1">
    <location>
        <begin position="1"/>
        <end position="26"/>
    </location>
</feature>
<feature type="region of interest" description="Disordered" evidence="1">
    <location>
        <begin position="525"/>
        <end position="544"/>
    </location>
</feature>
<feature type="compositionally biased region" description="Polar residues" evidence="1">
    <location>
        <begin position="242"/>
        <end position="269"/>
    </location>
</feature>
<feature type="region of interest" description="Disordered" evidence="1">
    <location>
        <begin position="242"/>
        <end position="318"/>
    </location>
</feature>
<feature type="compositionally biased region" description="Polar residues" evidence="1">
    <location>
        <begin position="277"/>
        <end position="286"/>
    </location>
</feature>
<dbReference type="AlphaFoldDB" id="A0A7D9K2X2"/>
<protein>
    <submittedName>
        <fullName evidence="2">Uncharacterized protein</fullName>
    </submittedName>
</protein>
<feature type="non-terminal residue" evidence="2">
    <location>
        <position position="1"/>
    </location>
</feature>
<feature type="region of interest" description="Disordered" evidence="1">
    <location>
        <begin position="699"/>
        <end position="730"/>
    </location>
</feature>